<dbReference type="OrthoDB" id="446168at2759"/>
<reference evidence="1 2" key="1">
    <citation type="journal article" date="2018" name="Biotechnol. Adv.">
        <title>Improved genomic resources and new bioinformatic workflow for the carcinogenic parasite Clonorchis sinensis: Biotechnological implications.</title>
        <authorList>
            <person name="Wang D."/>
            <person name="Korhonen P.K."/>
            <person name="Gasser R.B."/>
            <person name="Young N.D."/>
        </authorList>
    </citation>
    <scope>NUCLEOTIDE SEQUENCE [LARGE SCALE GENOMIC DNA]</scope>
    <source>
        <strain evidence="1">Cs-k2</strain>
    </source>
</reference>
<dbReference type="InParanoid" id="A0A419PSK7"/>
<evidence type="ECO:0000313" key="1">
    <source>
        <dbReference type="EMBL" id="KAG5445890.1"/>
    </source>
</evidence>
<dbReference type="EMBL" id="NIRI02000056">
    <property type="protein sequence ID" value="KAG5445890.1"/>
    <property type="molecule type" value="Genomic_DNA"/>
</dbReference>
<gene>
    <name evidence="1" type="ORF">CSKR_109646</name>
</gene>
<accession>A0A419PSK7</accession>
<organism evidence="1 2">
    <name type="scientific">Clonorchis sinensis</name>
    <name type="common">Chinese liver fluke</name>
    <dbReference type="NCBI Taxonomy" id="79923"/>
    <lineage>
        <taxon>Eukaryota</taxon>
        <taxon>Metazoa</taxon>
        <taxon>Spiralia</taxon>
        <taxon>Lophotrochozoa</taxon>
        <taxon>Platyhelminthes</taxon>
        <taxon>Trematoda</taxon>
        <taxon>Digenea</taxon>
        <taxon>Opisthorchiida</taxon>
        <taxon>Opisthorchiata</taxon>
        <taxon>Opisthorchiidae</taxon>
        <taxon>Clonorchis</taxon>
    </lineage>
</organism>
<comment type="caution">
    <text evidence="1">The sequence shown here is derived from an EMBL/GenBank/DDBJ whole genome shotgun (WGS) entry which is preliminary data.</text>
</comment>
<protein>
    <submittedName>
        <fullName evidence="1">Uncharacterized protein</fullName>
    </submittedName>
</protein>
<name>A0A419PSK7_CLOSI</name>
<evidence type="ECO:0000313" key="2">
    <source>
        <dbReference type="Proteomes" id="UP000286415"/>
    </source>
</evidence>
<reference evidence="1 2" key="2">
    <citation type="journal article" date="2021" name="Genomics">
        <title>High-quality reference genome for Clonorchis sinensis.</title>
        <authorList>
            <person name="Young N.D."/>
            <person name="Stroehlein A.J."/>
            <person name="Kinkar L."/>
            <person name="Wang T."/>
            <person name="Sohn W.M."/>
            <person name="Chang B.C.H."/>
            <person name="Kaur P."/>
            <person name="Weisz D."/>
            <person name="Dudchenko O."/>
            <person name="Aiden E.L."/>
            <person name="Korhonen P.K."/>
            <person name="Gasser R.B."/>
        </authorList>
    </citation>
    <scope>NUCLEOTIDE SEQUENCE [LARGE SCALE GENOMIC DNA]</scope>
    <source>
        <strain evidence="1">Cs-k2</strain>
    </source>
</reference>
<sequence>MCCTQTASCFSWHDIPEIAIRSDLNWGEIVHWLKREFADRKALVLPPGGTAARHRKGVTDVPFRVFLRDVKYATSAFTLSFEKKQLFVFRITNFNPMVQFWMLASLELMSFGPPSPTTFSCSTLSVPNCHATRRNHEGWDTARLPKPRQGKSRGRGRLLKKHQRNSCRLLDRKAKLSYASYLEKLNTRLFLERVFPNFPGYSLAITHMYIVMWKMITNKEVGYTMEGAGWITWLGRKFTDRIVRGSNPTLYPSTSVA</sequence>
<proteinExistence type="predicted"/>
<dbReference type="Proteomes" id="UP000286415">
    <property type="component" value="Unassembled WGS sequence"/>
</dbReference>
<keyword evidence="2" id="KW-1185">Reference proteome</keyword>
<dbReference type="AlphaFoldDB" id="A0A419PSK7"/>